<feature type="transmembrane region" description="Helical" evidence="1">
    <location>
        <begin position="70"/>
        <end position="94"/>
    </location>
</feature>
<reference evidence="3 4" key="1">
    <citation type="submission" date="2019-07" db="EMBL/GenBank/DDBJ databases">
        <title>Aquicoccus porphyridii gen. nov., sp. nov., isolated from a small marine red alga, Porphyridium marinum.</title>
        <authorList>
            <person name="Liu L."/>
        </authorList>
    </citation>
    <scope>NUCLEOTIDE SEQUENCE [LARGE SCALE GENOMIC DNA]</scope>
    <source>
        <strain evidence="3 4">L1 8-17</strain>
    </source>
</reference>
<gene>
    <name evidence="3" type="ORF">FLO80_19695</name>
</gene>
<keyword evidence="1" id="KW-0472">Membrane</keyword>
<sequence length="139" mass="15688">MLTDRLTGAFFALLGVILYLWIIPWQVETAEYGWLKPRTLPFLLALVLGLCGIALMFNPVGDAQPSTFNWLRAALFAGVLALALWLLDVLGFVYTAPPLAFGLMWLAYERRWPWLLLGSLVMPAVIWFVITVLLERPLP</sequence>
<comment type="caution">
    <text evidence="3">The sequence shown here is derived from an EMBL/GenBank/DDBJ whole genome shotgun (WGS) entry which is preliminary data.</text>
</comment>
<organism evidence="3 4">
    <name type="scientific">Aquicoccus porphyridii</name>
    <dbReference type="NCBI Taxonomy" id="1852029"/>
    <lineage>
        <taxon>Bacteria</taxon>
        <taxon>Pseudomonadati</taxon>
        <taxon>Pseudomonadota</taxon>
        <taxon>Alphaproteobacteria</taxon>
        <taxon>Rhodobacterales</taxon>
        <taxon>Paracoccaceae</taxon>
        <taxon>Aquicoccus</taxon>
    </lineage>
</organism>
<evidence type="ECO:0000313" key="3">
    <source>
        <dbReference type="EMBL" id="KAA0909880.1"/>
    </source>
</evidence>
<evidence type="ECO:0000259" key="2">
    <source>
        <dbReference type="Pfam" id="PF07331"/>
    </source>
</evidence>
<keyword evidence="1" id="KW-0812">Transmembrane</keyword>
<name>A0A5A9YYC7_9RHOB</name>
<feature type="domain" description="DUF1468" evidence="2">
    <location>
        <begin position="6"/>
        <end position="139"/>
    </location>
</feature>
<keyword evidence="4" id="KW-1185">Reference proteome</keyword>
<dbReference type="Proteomes" id="UP000325291">
    <property type="component" value="Unassembled WGS sequence"/>
</dbReference>
<dbReference type="RefSeq" id="WP_111366469.1">
    <property type="nucleotide sequence ID" value="NZ_VINQ01000023.1"/>
</dbReference>
<feature type="transmembrane region" description="Helical" evidence="1">
    <location>
        <begin position="39"/>
        <end position="58"/>
    </location>
</feature>
<dbReference type="InterPro" id="IPR009936">
    <property type="entry name" value="DUF1468"/>
</dbReference>
<dbReference type="AlphaFoldDB" id="A0A5A9YYC7"/>
<feature type="transmembrane region" description="Helical" evidence="1">
    <location>
        <begin position="114"/>
        <end position="134"/>
    </location>
</feature>
<feature type="transmembrane region" description="Helical" evidence="1">
    <location>
        <begin position="7"/>
        <end position="27"/>
    </location>
</feature>
<evidence type="ECO:0000313" key="4">
    <source>
        <dbReference type="Proteomes" id="UP000325291"/>
    </source>
</evidence>
<dbReference type="EMBL" id="VINQ01000023">
    <property type="protein sequence ID" value="KAA0909880.1"/>
    <property type="molecule type" value="Genomic_DNA"/>
</dbReference>
<proteinExistence type="predicted"/>
<keyword evidence="1" id="KW-1133">Transmembrane helix</keyword>
<protein>
    <submittedName>
        <fullName evidence="3">Tripartite tricarboxylate transporter TctB family protein</fullName>
    </submittedName>
</protein>
<evidence type="ECO:0000256" key="1">
    <source>
        <dbReference type="SAM" id="Phobius"/>
    </source>
</evidence>
<dbReference type="Pfam" id="PF07331">
    <property type="entry name" value="TctB"/>
    <property type="match status" value="1"/>
</dbReference>
<accession>A0A5A9YYC7</accession>